<protein>
    <submittedName>
        <fullName evidence="1">Uncharacterized protein</fullName>
    </submittedName>
</protein>
<organism evidence="1 2">
    <name type="scientific">Smallanthus sonchifolius</name>
    <dbReference type="NCBI Taxonomy" id="185202"/>
    <lineage>
        <taxon>Eukaryota</taxon>
        <taxon>Viridiplantae</taxon>
        <taxon>Streptophyta</taxon>
        <taxon>Embryophyta</taxon>
        <taxon>Tracheophyta</taxon>
        <taxon>Spermatophyta</taxon>
        <taxon>Magnoliopsida</taxon>
        <taxon>eudicotyledons</taxon>
        <taxon>Gunneridae</taxon>
        <taxon>Pentapetalae</taxon>
        <taxon>asterids</taxon>
        <taxon>campanulids</taxon>
        <taxon>Asterales</taxon>
        <taxon>Asteraceae</taxon>
        <taxon>Asteroideae</taxon>
        <taxon>Heliantheae alliance</taxon>
        <taxon>Millerieae</taxon>
        <taxon>Smallanthus</taxon>
    </lineage>
</organism>
<name>A0ACB9HZT4_9ASTR</name>
<accession>A0ACB9HZT4</accession>
<reference evidence="2" key="1">
    <citation type="journal article" date="2022" name="Mol. Ecol. Resour.">
        <title>The genomes of chicory, endive, great burdock and yacon provide insights into Asteraceae palaeo-polyploidization history and plant inulin production.</title>
        <authorList>
            <person name="Fan W."/>
            <person name="Wang S."/>
            <person name="Wang H."/>
            <person name="Wang A."/>
            <person name="Jiang F."/>
            <person name="Liu H."/>
            <person name="Zhao H."/>
            <person name="Xu D."/>
            <person name="Zhang Y."/>
        </authorList>
    </citation>
    <scope>NUCLEOTIDE SEQUENCE [LARGE SCALE GENOMIC DNA]</scope>
    <source>
        <strain evidence="2">cv. Yunnan</strain>
    </source>
</reference>
<evidence type="ECO:0000313" key="1">
    <source>
        <dbReference type="EMBL" id="KAI3801307.1"/>
    </source>
</evidence>
<evidence type="ECO:0000313" key="2">
    <source>
        <dbReference type="Proteomes" id="UP001056120"/>
    </source>
</evidence>
<reference evidence="1 2" key="2">
    <citation type="journal article" date="2022" name="Mol. Ecol. Resour.">
        <title>The genomes of chicory, endive, great burdock and yacon provide insights into Asteraceae paleo-polyploidization history and plant inulin production.</title>
        <authorList>
            <person name="Fan W."/>
            <person name="Wang S."/>
            <person name="Wang H."/>
            <person name="Wang A."/>
            <person name="Jiang F."/>
            <person name="Liu H."/>
            <person name="Zhao H."/>
            <person name="Xu D."/>
            <person name="Zhang Y."/>
        </authorList>
    </citation>
    <scope>NUCLEOTIDE SEQUENCE [LARGE SCALE GENOMIC DNA]</scope>
    <source>
        <strain evidence="2">cv. Yunnan</strain>
        <tissue evidence="1">Leaves</tissue>
    </source>
</reference>
<comment type="caution">
    <text evidence="1">The sequence shown here is derived from an EMBL/GenBank/DDBJ whole genome shotgun (WGS) entry which is preliminary data.</text>
</comment>
<sequence length="493" mass="55401">MAIGSTLTKGGDSDSEATSFSSSVNGSTSGATSSMDRYSNSSGMEEGNQQKKALNSKKPTAFRRRPPSQLMSLPDDGPATTHHPVQPSDSSPHLQKPVHKFTRSGSLRSLRILRKKNMSSSESNKSSTVKDLLSKKATFSSILKDSKFPKQVEPQVGVKEPEQVLSAAKLCPYDHCSLHDHHHHEPPLKRFSFLKRRSSKDQKSINPQTRVADKRSVKKTEAKVTKNVSKECGKKKDVDFSIEFYAKTRPDPSFDEPNCSRDDLHLAEIMFGVNGDDQNDVLNLQMDDQDRSDVNNDNQMSMWRLIHRHMVSGLIDQQLREENQSCFDDDDAVNQGKEIQKTLAIKMVREAIEKILLPEEDGSEKNQGDDQNEPNQVTNDPFGTKTDKPNGWNYVKKVVLMGRFITELENAKRKLDPDKRAQVPLAPKPEPEAEIVCLRSGTITENKNSNEWMLDYALQQVVSELAPTQKRKVALLVKSFEMITPKVEKEVTI</sequence>
<dbReference type="Proteomes" id="UP001056120">
    <property type="component" value="Linkage Group LG10"/>
</dbReference>
<proteinExistence type="predicted"/>
<dbReference type="EMBL" id="CM042027">
    <property type="protein sequence ID" value="KAI3801307.1"/>
    <property type="molecule type" value="Genomic_DNA"/>
</dbReference>
<gene>
    <name evidence="1" type="ORF">L1987_29411</name>
</gene>
<keyword evidence="2" id="KW-1185">Reference proteome</keyword>